<protein>
    <submittedName>
        <fullName evidence="1">Uncharacterized protein</fullName>
    </submittedName>
</protein>
<dbReference type="EMBL" id="FRBY01000002">
    <property type="protein sequence ID" value="SHL70312.1"/>
    <property type="molecule type" value="Genomic_DNA"/>
</dbReference>
<evidence type="ECO:0000313" key="2">
    <source>
        <dbReference type="Proteomes" id="UP000184121"/>
    </source>
</evidence>
<proteinExistence type="predicted"/>
<dbReference type="OrthoDB" id="1374702at2"/>
<dbReference type="STRING" id="29534.SAMN05444366_1267"/>
<dbReference type="Proteomes" id="UP000184121">
    <property type="component" value="Unassembled WGS sequence"/>
</dbReference>
<keyword evidence="2" id="KW-1185">Reference proteome</keyword>
<reference evidence="2" key="1">
    <citation type="submission" date="2016-11" db="EMBL/GenBank/DDBJ databases">
        <authorList>
            <person name="Varghese N."/>
            <person name="Submissions S."/>
        </authorList>
    </citation>
    <scope>NUCLEOTIDE SEQUENCE [LARGE SCALE GENOMIC DNA]</scope>
    <source>
        <strain evidence="2">DSM 1811</strain>
    </source>
</reference>
<sequence>MYTLYYLNRNLQLGAIKTDSLDVPVLIPEDLVFCNLRKDINFIKEPHKCIDFTDFERLLMMSEFNDVALIKDGDYRKQNSYLIRLCPIDGTPLILDSVTFASINWNYPTIVDVEESVDNVTFTVYEADLINTAINDNYRAKTWFRLHDKVLNIYSNVIEYTRPE</sequence>
<name>A0A1M7CSU7_9FLAO</name>
<evidence type="ECO:0000313" key="1">
    <source>
        <dbReference type="EMBL" id="SHL70312.1"/>
    </source>
</evidence>
<dbReference type="RefSeq" id="WP_072970753.1">
    <property type="nucleotide sequence ID" value="NZ_FRBY01000002.1"/>
</dbReference>
<accession>A0A1M7CSU7</accession>
<dbReference type="AlphaFoldDB" id="A0A1M7CSU7"/>
<organism evidence="1 2">
    <name type="scientific">Flavobacterium saccharophilum</name>
    <dbReference type="NCBI Taxonomy" id="29534"/>
    <lineage>
        <taxon>Bacteria</taxon>
        <taxon>Pseudomonadati</taxon>
        <taxon>Bacteroidota</taxon>
        <taxon>Flavobacteriia</taxon>
        <taxon>Flavobacteriales</taxon>
        <taxon>Flavobacteriaceae</taxon>
        <taxon>Flavobacterium</taxon>
    </lineage>
</organism>
<gene>
    <name evidence="1" type="ORF">SAMN05444366_1267</name>
</gene>